<dbReference type="Pfam" id="PF11335">
    <property type="entry name" value="DUF3137"/>
    <property type="match status" value="1"/>
</dbReference>
<name>A0A0A6RJH7_9GAMM</name>
<feature type="non-terminal residue" evidence="1">
    <location>
        <position position="289"/>
    </location>
</feature>
<sequence length="289" mass="33690">MFPESPEFARSFAIYSDNPAIAHQLVTTDFKHRLLTFHRRIEKPVYLSFIDDKLYLAISVNKDLFEPTMAQSVLNFELIKASFEYMRISTEIVEMVKDAQLNKPSLPKYVPPKAKLTPYEQFRRFYEINLFTKLLRLKRQNPPKIDKLNFKKDIISSIVTFVDDKFTFEPEKQIPLEELKASGLWKNYHQLGGEDYIQGTLEHTEMKCFKVHTLGSKKTSKGLFFIFNFNLSFEGVTVVLPRRQLFRKKSLTWGGTELNLINLADSEFERQLKTPKSLLSNRSVLITGC</sequence>
<accession>A0A0A6RJH7</accession>
<proteinExistence type="predicted"/>
<organism evidence="1 2">
    <name type="scientific">Candidatus Thiomargarita nelsonii</name>
    <dbReference type="NCBI Taxonomy" id="1003181"/>
    <lineage>
        <taxon>Bacteria</taxon>
        <taxon>Pseudomonadati</taxon>
        <taxon>Pseudomonadota</taxon>
        <taxon>Gammaproteobacteria</taxon>
        <taxon>Thiotrichales</taxon>
        <taxon>Thiotrichaceae</taxon>
        <taxon>Thiomargarita</taxon>
    </lineage>
</organism>
<keyword evidence="2" id="KW-1185">Reference proteome</keyword>
<dbReference type="InterPro" id="IPR021484">
    <property type="entry name" value="DUF3137"/>
</dbReference>
<dbReference type="Proteomes" id="UP000076962">
    <property type="component" value="Unassembled WGS sequence"/>
</dbReference>
<reference evidence="1 2" key="1">
    <citation type="submission" date="2016-05" db="EMBL/GenBank/DDBJ databases">
        <title>Single-cell genome of chain-forming Candidatus Thiomargarita nelsonii and comparison to other large sulfur-oxidizing bacteria.</title>
        <authorList>
            <person name="Winkel M."/>
            <person name="Salman V."/>
            <person name="Woyke T."/>
            <person name="Schulz-Vogt H."/>
            <person name="Richter M."/>
            <person name="Flood B."/>
            <person name="Bailey J."/>
            <person name="Amann R."/>
            <person name="Mussmann M."/>
        </authorList>
    </citation>
    <scope>NUCLEOTIDE SEQUENCE [LARGE SCALE GENOMIC DNA]</scope>
    <source>
        <strain evidence="1 2">THI036</strain>
    </source>
</reference>
<comment type="caution">
    <text evidence="1">The sequence shown here is derived from an EMBL/GenBank/DDBJ whole genome shotgun (WGS) entry which is preliminary data.</text>
</comment>
<dbReference type="EMBL" id="LUTY01000976">
    <property type="protein sequence ID" value="OAD22391.1"/>
    <property type="molecule type" value="Genomic_DNA"/>
</dbReference>
<evidence type="ECO:0000313" key="1">
    <source>
        <dbReference type="EMBL" id="OAD22391.1"/>
    </source>
</evidence>
<evidence type="ECO:0000313" key="2">
    <source>
        <dbReference type="Proteomes" id="UP000076962"/>
    </source>
</evidence>
<protein>
    <submittedName>
        <fullName evidence="1">Galanin</fullName>
    </submittedName>
</protein>
<gene>
    <name evidence="1" type="ORF">THIOM_001805</name>
</gene>
<dbReference type="AlphaFoldDB" id="A0A0A6RJH7"/>